<keyword evidence="3" id="KW-1185">Reference proteome</keyword>
<protein>
    <submittedName>
        <fullName evidence="2">Uncharacterized protein</fullName>
    </submittedName>
</protein>
<reference evidence="2" key="1">
    <citation type="submission" date="2024-03" db="EMBL/GenBank/DDBJ databases">
        <authorList>
            <consortium name="ELIXIR-Norway"/>
            <consortium name="Elixir Norway"/>
        </authorList>
    </citation>
    <scope>NUCLEOTIDE SEQUENCE</scope>
</reference>
<evidence type="ECO:0000256" key="1">
    <source>
        <dbReference type="SAM" id="MobiDB-lite"/>
    </source>
</evidence>
<feature type="compositionally biased region" description="Basic residues" evidence="1">
    <location>
        <begin position="1"/>
        <end position="10"/>
    </location>
</feature>
<accession>A0ABP1B011</accession>
<evidence type="ECO:0000313" key="3">
    <source>
        <dbReference type="Proteomes" id="UP001497522"/>
    </source>
</evidence>
<dbReference type="EMBL" id="OZ023718">
    <property type="protein sequence ID" value="CAK9867896.1"/>
    <property type="molecule type" value="Genomic_DNA"/>
</dbReference>
<proteinExistence type="predicted"/>
<evidence type="ECO:0000313" key="2">
    <source>
        <dbReference type="EMBL" id="CAK9867896.1"/>
    </source>
</evidence>
<dbReference type="Proteomes" id="UP001497522">
    <property type="component" value="Chromosome 17"/>
</dbReference>
<name>A0ABP1B011_9BRYO</name>
<organism evidence="2 3">
    <name type="scientific">Sphagnum jensenii</name>
    <dbReference type="NCBI Taxonomy" id="128206"/>
    <lineage>
        <taxon>Eukaryota</taxon>
        <taxon>Viridiplantae</taxon>
        <taxon>Streptophyta</taxon>
        <taxon>Embryophyta</taxon>
        <taxon>Bryophyta</taxon>
        <taxon>Sphagnophytina</taxon>
        <taxon>Sphagnopsida</taxon>
        <taxon>Sphagnales</taxon>
        <taxon>Sphagnaceae</taxon>
        <taxon>Sphagnum</taxon>
    </lineage>
</organism>
<gene>
    <name evidence="2" type="ORF">CSSPJE1EN2_LOCUS10891</name>
</gene>
<feature type="region of interest" description="Disordered" evidence="1">
    <location>
        <begin position="1"/>
        <end position="22"/>
    </location>
</feature>
<sequence>MSVAQAKRRRLSELPSNPAFSNTTTICASRQQNSSTECDDCEICERNGLGGRRSDATDKKKTKQFYVRRKCSANGARELYLAGKFKRSAQRLRGVGLKDTSAGQSSTLLS</sequence>